<reference evidence="6 7" key="1">
    <citation type="journal article" date="2018" name="MBio">
        <title>Comparative Genomics Reveals the Core Gene Toolbox for the Fungus-Insect Symbiosis.</title>
        <authorList>
            <person name="Wang Y."/>
            <person name="Stata M."/>
            <person name="Wang W."/>
            <person name="Stajich J.E."/>
            <person name="White M.M."/>
            <person name="Moncalvo J.M."/>
        </authorList>
    </citation>
    <scope>NUCLEOTIDE SEQUENCE [LARGE SCALE GENOMIC DNA]</scope>
    <source>
        <strain evidence="6 7">AUS-77-4</strain>
    </source>
</reference>
<protein>
    <recommendedName>
        <fullName evidence="5">Major facilitator superfamily (MFS) profile domain-containing protein</fullName>
    </recommendedName>
</protein>
<feature type="transmembrane region" description="Helical" evidence="4">
    <location>
        <begin position="405"/>
        <end position="429"/>
    </location>
</feature>
<evidence type="ECO:0000256" key="2">
    <source>
        <dbReference type="ARBA" id="ARBA00006727"/>
    </source>
</evidence>
<feature type="transmembrane region" description="Helical" evidence="4">
    <location>
        <begin position="87"/>
        <end position="106"/>
    </location>
</feature>
<keyword evidence="4" id="KW-0812">Transmembrane</keyword>
<feature type="transmembrane region" description="Helical" evidence="4">
    <location>
        <begin position="338"/>
        <end position="362"/>
    </location>
</feature>
<dbReference type="Pfam" id="PF07690">
    <property type="entry name" value="MFS_1"/>
    <property type="match status" value="2"/>
</dbReference>
<evidence type="ECO:0000256" key="1">
    <source>
        <dbReference type="ARBA" id="ARBA00004141"/>
    </source>
</evidence>
<keyword evidence="4" id="KW-0472">Membrane</keyword>
<dbReference type="Gene3D" id="1.20.1250.20">
    <property type="entry name" value="MFS general substrate transporter like domains"/>
    <property type="match status" value="2"/>
</dbReference>
<feature type="compositionally biased region" description="Polar residues" evidence="3">
    <location>
        <begin position="7"/>
        <end position="21"/>
    </location>
</feature>
<dbReference type="PROSITE" id="PS50850">
    <property type="entry name" value="MFS"/>
    <property type="match status" value="1"/>
</dbReference>
<feature type="transmembrane region" description="Helical" evidence="4">
    <location>
        <begin position="46"/>
        <end position="67"/>
    </location>
</feature>
<evidence type="ECO:0000259" key="5">
    <source>
        <dbReference type="PROSITE" id="PS50850"/>
    </source>
</evidence>
<dbReference type="InterPro" id="IPR050327">
    <property type="entry name" value="Proton-linked_MCT"/>
</dbReference>
<dbReference type="Proteomes" id="UP000245699">
    <property type="component" value="Unassembled WGS sequence"/>
</dbReference>
<evidence type="ECO:0000256" key="3">
    <source>
        <dbReference type="SAM" id="MobiDB-lite"/>
    </source>
</evidence>
<dbReference type="GO" id="GO:0022857">
    <property type="term" value="F:transmembrane transporter activity"/>
    <property type="evidence" value="ECO:0007669"/>
    <property type="project" value="InterPro"/>
</dbReference>
<evidence type="ECO:0000313" key="7">
    <source>
        <dbReference type="Proteomes" id="UP000245699"/>
    </source>
</evidence>
<feature type="domain" description="Major facilitator superfamily (MFS) profile" evidence="5">
    <location>
        <begin position="248"/>
        <end position="442"/>
    </location>
</feature>
<dbReference type="OrthoDB" id="6499973at2759"/>
<proteinExistence type="inferred from homology"/>
<keyword evidence="4" id="KW-1133">Transmembrane helix</keyword>
<dbReference type="SUPFAM" id="SSF103473">
    <property type="entry name" value="MFS general substrate transporter"/>
    <property type="match status" value="1"/>
</dbReference>
<dbReference type="PANTHER" id="PTHR11360:SF284">
    <property type="entry name" value="EG:103B4.3 PROTEIN-RELATED"/>
    <property type="match status" value="1"/>
</dbReference>
<dbReference type="InterPro" id="IPR036259">
    <property type="entry name" value="MFS_trans_sf"/>
</dbReference>
<keyword evidence="7" id="KW-1185">Reference proteome</keyword>
<dbReference type="PANTHER" id="PTHR11360">
    <property type="entry name" value="MONOCARBOXYLATE TRANSPORTER"/>
    <property type="match status" value="1"/>
</dbReference>
<feature type="transmembrane region" description="Helical" evidence="4">
    <location>
        <begin position="148"/>
        <end position="168"/>
    </location>
</feature>
<sequence>MEKKESNQMTNIETLENSDSLDSSNQIKIEENKMNQEIELRYDSNWAWFVTFAGVLNYIMMFGSFNAFGLFQEYYLNTMFVNESATAISWISTLSSACTLGIGLSGGPLMSKIGIRGATILGSFFSCLGLLLASYSTKVWQLMLTQGVIYGSGCSIVINITLTIPSLYFRKHKNLVIAIISSGSGFGPLVIAPVVKVSLQKYGVQWSFRILFFMSIVTSIFAIIAYKPLVDFKPIRKVIDFRLLKRPLTLYLSIGGLFAQWASRIAPIYFPASITAIGQSRSAASNTILMYSATSGISRLGTSYMARRFGPNKTLVIAMLGSCILNFGLWLPTKNITVYYVFIITAGFLGPLFFPLCPVIVARSYPIHEIPMTIGIIYFSYGVGTLIGMPLTGKILDHFGHRTSYAPVIILAGILFFIAGIVQLFQYFYCSRYMPELKNSKI</sequence>
<feature type="transmembrane region" description="Helical" evidence="4">
    <location>
        <begin position="374"/>
        <end position="393"/>
    </location>
</feature>
<feature type="transmembrane region" description="Helical" evidence="4">
    <location>
        <begin position="175"/>
        <end position="194"/>
    </location>
</feature>
<feature type="transmembrane region" description="Helical" evidence="4">
    <location>
        <begin position="118"/>
        <end position="136"/>
    </location>
</feature>
<evidence type="ECO:0000313" key="6">
    <source>
        <dbReference type="EMBL" id="PVU94313.1"/>
    </source>
</evidence>
<gene>
    <name evidence="6" type="ORF">BB559_003029</name>
</gene>
<feature type="transmembrane region" description="Helical" evidence="4">
    <location>
        <begin position="206"/>
        <end position="227"/>
    </location>
</feature>
<organism evidence="6 7">
    <name type="scientific">Furculomyces boomerangus</name>
    <dbReference type="NCBI Taxonomy" id="61424"/>
    <lineage>
        <taxon>Eukaryota</taxon>
        <taxon>Fungi</taxon>
        <taxon>Fungi incertae sedis</taxon>
        <taxon>Zoopagomycota</taxon>
        <taxon>Kickxellomycotina</taxon>
        <taxon>Harpellomycetes</taxon>
        <taxon>Harpellales</taxon>
        <taxon>Harpellaceae</taxon>
        <taxon>Furculomyces</taxon>
    </lineage>
</organism>
<accession>A0A2T9YPM4</accession>
<comment type="similarity">
    <text evidence="2">Belongs to the major facilitator superfamily. Monocarboxylate porter (TC 2.A.1.13) family.</text>
</comment>
<dbReference type="AlphaFoldDB" id="A0A2T9YPM4"/>
<feature type="transmembrane region" description="Helical" evidence="4">
    <location>
        <begin position="248"/>
        <end position="270"/>
    </location>
</feature>
<dbReference type="InterPro" id="IPR020846">
    <property type="entry name" value="MFS_dom"/>
</dbReference>
<name>A0A2T9YPM4_9FUNG</name>
<evidence type="ECO:0000256" key="4">
    <source>
        <dbReference type="SAM" id="Phobius"/>
    </source>
</evidence>
<feature type="transmembrane region" description="Helical" evidence="4">
    <location>
        <begin position="314"/>
        <end position="332"/>
    </location>
</feature>
<dbReference type="EMBL" id="MBFT01000260">
    <property type="protein sequence ID" value="PVU94313.1"/>
    <property type="molecule type" value="Genomic_DNA"/>
</dbReference>
<dbReference type="GO" id="GO:0016020">
    <property type="term" value="C:membrane"/>
    <property type="evidence" value="ECO:0007669"/>
    <property type="project" value="UniProtKB-SubCell"/>
</dbReference>
<comment type="caution">
    <text evidence="6">The sequence shown here is derived from an EMBL/GenBank/DDBJ whole genome shotgun (WGS) entry which is preliminary data.</text>
</comment>
<comment type="subcellular location">
    <subcellularLocation>
        <location evidence="1">Membrane</location>
        <topology evidence="1">Multi-pass membrane protein</topology>
    </subcellularLocation>
</comment>
<feature type="region of interest" description="Disordered" evidence="3">
    <location>
        <begin position="1"/>
        <end position="21"/>
    </location>
</feature>
<dbReference type="InterPro" id="IPR011701">
    <property type="entry name" value="MFS"/>
</dbReference>